<sequence length="177" mass="19930">MVYLRMNECLLTATSRMYPALGHTAGTNHIRMNKYSEICTSARTRTPELFSAVLCVAPSYRYNYHMQNPYVVPSTLPFVDVPLWQSEIFRDTYLSFGYIDERGAVQLETVEGGCPPLMARNPLFADPTAFVTVQVDTGSLHVNGTYALPEPLGMVLWFTAFERGQTDGERDTMRQGV</sequence>
<proteinExistence type="predicted"/>
<dbReference type="AlphaFoldDB" id="A0A2H3D6X5"/>
<dbReference type="InParanoid" id="A0A2H3D6X5"/>
<organism evidence="1 2">
    <name type="scientific">Armillaria gallica</name>
    <name type="common">Bulbous honey fungus</name>
    <name type="synonym">Armillaria bulbosa</name>
    <dbReference type="NCBI Taxonomy" id="47427"/>
    <lineage>
        <taxon>Eukaryota</taxon>
        <taxon>Fungi</taxon>
        <taxon>Dikarya</taxon>
        <taxon>Basidiomycota</taxon>
        <taxon>Agaricomycotina</taxon>
        <taxon>Agaricomycetes</taxon>
        <taxon>Agaricomycetidae</taxon>
        <taxon>Agaricales</taxon>
        <taxon>Marasmiineae</taxon>
        <taxon>Physalacriaceae</taxon>
        <taxon>Armillaria</taxon>
    </lineage>
</organism>
<reference evidence="2" key="1">
    <citation type="journal article" date="2017" name="Nat. Ecol. Evol.">
        <title>Genome expansion and lineage-specific genetic innovations in the forest pathogenic fungi Armillaria.</title>
        <authorList>
            <person name="Sipos G."/>
            <person name="Prasanna A.N."/>
            <person name="Walter M.C."/>
            <person name="O'Connor E."/>
            <person name="Balint B."/>
            <person name="Krizsan K."/>
            <person name="Kiss B."/>
            <person name="Hess J."/>
            <person name="Varga T."/>
            <person name="Slot J."/>
            <person name="Riley R."/>
            <person name="Boka B."/>
            <person name="Rigling D."/>
            <person name="Barry K."/>
            <person name="Lee J."/>
            <person name="Mihaltcheva S."/>
            <person name="LaButti K."/>
            <person name="Lipzen A."/>
            <person name="Waldron R."/>
            <person name="Moloney N.M."/>
            <person name="Sperisen C."/>
            <person name="Kredics L."/>
            <person name="Vagvoelgyi C."/>
            <person name="Patrignani A."/>
            <person name="Fitzpatrick D."/>
            <person name="Nagy I."/>
            <person name="Doyle S."/>
            <person name="Anderson J.B."/>
            <person name="Grigoriev I.V."/>
            <person name="Gueldener U."/>
            <person name="Muensterkoetter M."/>
            <person name="Nagy L.G."/>
        </authorList>
    </citation>
    <scope>NUCLEOTIDE SEQUENCE [LARGE SCALE GENOMIC DNA]</scope>
    <source>
        <strain evidence="2">Ar21-2</strain>
    </source>
</reference>
<dbReference type="Proteomes" id="UP000217790">
    <property type="component" value="Unassembled WGS sequence"/>
</dbReference>
<evidence type="ECO:0000313" key="2">
    <source>
        <dbReference type="Proteomes" id="UP000217790"/>
    </source>
</evidence>
<dbReference type="EMBL" id="KZ293683">
    <property type="protein sequence ID" value="PBK86578.1"/>
    <property type="molecule type" value="Genomic_DNA"/>
</dbReference>
<gene>
    <name evidence="1" type="ORF">ARMGADRAFT_1169043</name>
</gene>
<keyword evidence="2" id="KW-1185">Reference proteome</keyword>
<evidence type="ECO:0000313" key="1">
    <source>
        <dbReference type="EMBL" id="PBK86578.1"/>
    </source>
</evidence>
<protein>
    <submittedName>
        <fullName evidence="1">Uncharacterized protein</fullName>
    </submittedName>
</protein>
<name>A0A2H3D6X5_ARMGA</name>
<accession>A0A2H3D6X5</accession>